<dbReference type="Proteomes" id="UP000237797">
    <property type="component" value="Unassembled WGS sequence"/>
</dbReference>
<evidence type="ECO:0008006" key="3">
    <source>
        <dbReference type="Google" id="ProtNLM"/>
    </source>
</evidence>
<protein>
    <recommendedName>
        <fullName evidence="3">TetR family transcriptional regulator</fullName>
    </recommendedName>
</protein>
<dbReference type="InterPro" id="IPR009057">
    <property type="entry name" value="Homeodomain-like_sf"/>
</dbReference>
<dbReference type="SUPFAM" id="SSF46689">
    <property type="entry name" value="Homeodomain-like"/>
    <property type="match status" value="1"/>
</dbReference>
<dbReference type="RefSeq" id="WP_170070418.1">
    <property type="nucleotide sequence ID" value="NZ_PVNE01000011.1"/>
</dbReference>
<proteinExistence type="predicted"/>
<gene>
    <name evidence="1" type="ORF">CLV97_11151</name>
</gene>
<reference evidence="1 2" key="1">
    <citation type="submission" date="2018-03" db="EMBL/GenBank/DDBJ databases">
        <title>Genomic Encyclopedia of Archaeal and Bacterial Type Strains, Phase II (KMG-II): from individual species to whole genera.</title>
        <authorList>
            <person name="Goeker M."/>
        </authorList>
    </citation>
    <scope>NUCLEOTIDE SEQUENCE [LARGE SCALE GENOMIC DNA]</scope>
    <source>
        <strain evidence="1 2">DSM 44946</strain>
    </source>
</reference>
<sequence length="51" mass="6126">MKKSFDQEDLRVRRTRKLLWEAFMAELSERSFEEITVKGICERAMSSHHVL</sequence>
<keyword evidence="2" id="KW-1185">Reference proteome</keyword>
<name>A0A2T0LFA6_9BACL</name>
<comment type="caution">
    <text evidence="1">The sequence shown here is derived from an EMBL/GenBank/DDBJ whole genome shotgun (WGS) entry which is preliminary data.</text>
</comment>
<dbReference type="Gene3D" id="1.10.357.10">
    <property type="entry name" value="Tetracycline Repressor, domain 2"/>
    <property type="match status" value="1"/>
</dbReference>
<organism evidence="1 2">
    <name type="scientific">Planifilum fimeticola</name>
    <dbReference type="NCBI Taxonomy" id="201975"/>
    <lineage>
        <taxon>Bacteria</taxon>
        <taxon>Bacillati</taxon>
        <taxon>Bacillota</taxon>
        <taxon>Bacilli</taxon>
        <taxon>Bacillales</taxon>
        <taxon>Thermoactinomycetaceae</taxon>
        <taxon>Planifilum</taxon>
    </lineage>
</organism>
<dbReference type="EMBL" id="PVNE01000011">
    <property type="protein sequence ID" value="PRX40709.1"/>
    <property type="molecule type" value="Genomic_DNA"/>
</dbReference>
<dbReference type="AlphaFoldDB" id="A0A2T0LFA6"/>
<evidence type="ECO:0000313" key="1">
    <source>
        <dbReference type="EMBL" id="PRX40709.1"/>
    </source>
</evidence>
<evidence type="ECO:0000313" key="2">
    <source>
        <dbReference type="Proteomes" id="UP000237797"/>
    </source>
</evidence>
<accession>A0A2T0LFA6</accession>